<comment type="caution">
    <text evidence="2">The sequence shown here is derived from an EMBL/GenBank/DDBJ whole genome shotgun (WGS) entry which is preliminary data.</text>
</comment>
<dbReference type="SUPFAM" id="SSF56112">
    <property type="entry name" value="Protein kinase-like (PK-like)"/>
    <property type="match status" value="1"/>
</dbReference>
<name>A0A5J5ES23_9PEZI</name>
<evidence type="ECO:0000313" key="2">
    <source>
        <dbReference type="EMBL" id="KAA8900913.1"/>
    </source>
</evidence>
<feature type="domain" description="Prion-inhibition and propagation HeLo" evidence="1">
    <location>
        <begin position="25"/>
        <end position="173"/>
    </location>
</feature>
<evidence type="ECO:0000259" key="1">
    <source>
        <dbReference type="Pfam" id="PF14479"/>
    </source>
</evidence>
<dbReference type="InterPro" id="IPR011009">
    <property type="entry name" value="Kinase-like_dom_sf"/>
</dbReference>
<gene>
    <name evidence="2" type="ORF">FN846DRAFT_920577</name>
</gene>
<dbReference type="InterPro" id="IPR038305">
    <property type="entry name" value="HeLo_sf"/>
</dbReference>
<dbReference type="PANTHER" id="PTHR37542:SF3">
    <property type="entry name" value="PRION-INHIBITION AND PROPAGATION HELO DOMAIN-CONTAINING PROTEIN"/>
    <property type="match status" value="1"/>
</dbReference>
<dbReference type="EMBL" id="VXIS01000147">
    <property type="protein sequence ID" value="KAA8900913.1"/>
    <property type="molecule type" value="Genomic_DNA"/>
</dbReference>
<dbReference type="Proteomes" id="UP000326924">
    <property type="component" value="Unassembled WGS sequence"/>
</dbReference>
<organism evidence="2 3">
    <name type="scientific">Sphaerosporella brunnea</name>
    <dbReference type="NCBI Taxonomy" id="1250544"/>
    <lineage>
        <taxon>Eukaryota</taxon>
        <taxon>Fungi</taxon>
        <taxon>Dikarya</taxon>
        <taxon>Ascomycota</taxon>
        <taxon>Pezizomycotina</taxon>
        <taxon>Pezizomycetes</taxon>
        <taxon>Pezizales</taxon>
        <taxon>Pyronemataceae</taxon>
        <taxon>Sphaerosporella</taxon>
    </lineage>
</organism>
<dbReference type="Gene3D" id="1.20.120.1020">
    <property type="entry name" value="Prion-inhibition and propagation, HeLo domain"/>
    <property type="match status" value="1"/>
</dbReference>
<dbReference type="AlphaFoldDB" id="A0A5J5ES23"/>
<dbReference type="InParanoid" id="A0A5J5ES23"/>
<protein>
    <recommendedName>
        <fullName evidence="1">Prion-inhibition and propagation HeLo domain-containing protein</fullName>
    </recommendedName>
</protein>
<accession>A0A5J5ES23</accession>
<dbReference type="OrthoDB" id="1911848at2759"/>
<keyword evidence="3" id="KW-1185">Reference proteome</keyword>
<evidence type="ECO:0000313" key="3">
    <source>
        <dbReference type="Proteomes" id="UP000326924"/>
    </source>
</evidence>
<proteinExistence type="predicted"/>
<dbReference type="PANTHER" id="PTHR37542">
    <property type="entry name" value="HELO DOMAIN-CONTAINING PROTEIN-RELATED"/>
    <property type="match status" value="1"/>
</dbReference>
<dbReference type="InterPro" id="IPR029498">
    <property type="entry name" value="HeLo_dom"/>
</dbReference>
<dbReference type="Pfam" id="PF14479">
    <property type="entry name" value="HeLo"/>
    <property type="match status" value="1"/>
</dbReference>
<sequence>MTMDIAGLALACISQAVEILRYFHGVIQDSKEFGEDVRQITTRITTESARLSAFREFLENKNFADGKSRFEMLPEPHRLAVSGMVQELLIMFGTYTTILNKFDLRELQAGRAQFNSDKIADGDMLAQKGREASWELQQHTKLVDKAYWGFFKKKNILNIVAKLEEWNNKLQNFLLCGLCFLDETKLAVASGSEEDRATLKTLRLTTGLRLRSIITGTGASSIEILQQGYTLSPAQKDGKLRTLTTSDSTTKFYAEYKPYKPRRGSPQEPAEAMTKRVLRLGNLLCQPRAADTGFHTLQCKFIVNEKVKVQGRDSFRFAFLFSLPSQASGEEPIDLLSAINPSSYTRPTLGERFKIAKTLVDTVFQLHSVGWLHKSIRTENIVFFPRRGSPGSQLELDYSQQYMVGFEFSRDENDTSTTEQDDVLERNIYRHPDRQGPPDTRFSVLHDIYSVGVVLLEVGLWRSVIDYDPDFPEMLAEDIKETLEKHAEQRLPHYMGRAYTDATLACLRGSLDSSGNKTSGAITLNLERQREAIQLAFHKQVMGRIECGRSLIQADCGQVVF</sequence>
<reference evidence="2 3" key="1">
    <citation type="submission" date="2019-09" db="EMBL/GenBank/DDBJ databases">
        <title>Draft genome of the ectomycorrhizal ascomycete Sphaerosporella brunnea.</title>
        <authorList>
            <consortium name="DOE Joint Genome Institute"/>
            <person name="Benucci G.M."/>
            <person name="Marozzi G."/>
            <person name="Antonielli L."/>
            <person name="Sanchez S."/>
            <person name="Marco P."/>
            <person name="Wang X."/>
            <person name="Falini L.B."/>
            <person name="Barry K."/>
            <person name="Haridas S."/>
            <person name="Lipzen A."/>
            <person name="Labutti K."/>
            <person name="Grigoriev I.V."/>
            <person name="Murat C."/>
            <person name="Martin F."/>
            <person name="Albertini E."/>
            <person name="Donnini D."/>
            <person name="Bonito G."/>
        </authorList>
    </citation>
    <scope>NUCLEOTIDE SEQUENCE [LARGE SCALE GENOMIC DNA]</scope>
    <source>
        <strain evidence="2 3">Sb_GMNB300</strain>
    </source>
</reference>
<dbReference type="Gene3D" id="1.10.510.10">
    <property type="entry name" value="Transferase(Phosphotransferase) domain 1"/>
    <property type="match status" value="1"/>
</dbReference>